<evidence type="ECO:0000313" key="1">
    <source>
        <dbReference type="EMBL" id="OAU97297.1"/>
    </source>
</evidence>
<dbReference type="Proteomes" id="UP000078228">
    <property type="component" value="Unassembled WGS sequence"/>
</dbReference>
<accession>A0A198UPW6</accession>
<dbReference type="EMBL" id="LXHC01000008">
    <property type="protein sequence ID" value="OAU97297.1"/>
    <property type="molecule type" value="Genomic_DNA"/>
</dbReference>
<sequence>MTDESKGGFALQDGIGYFIRRILYIGFNCSYRDAVTKPYFLSLSARIG</sequence>
<keyword evidence="2" id="KW-1185">Reference proteome</keyword>
<name>A0A198UPW6_MORCA</name>
<protein>
    <submittedName>
        <fullName evidence="1">Uncharacterized protein</fullName>
    </submittedName>
</protein>
<reference evidence="1 2" key="1">
    <citation type="journal article" date="2016" name="Genome Biol. Evol.">
        <title>Comparative Genomic Analyses of the Moraxella catarrhalis Serosensitive and Seroresistant Lineages Demonstrate Their Independent Evolution.</title>
        <authorList>
            <person name="Earl J.P."/>
            <person name="de Vries S.P."/>
            <person name="Ahmed A."/>
            <person name="Powell E."/>
            <person name="Schultz M.P."/>
            <person name="Hermans P.W."/>
            <person name="Hill D.J."/>
            <person name="Zhou Z."/>
            <person name="Constantinidou C.I."/>
            <person name="Hu F.Z."/>
            <person name="Bootsma H.J."/>
            <person name="Ehrlich G.D."/>
        </authorList>
    </citation>
    <scope>NUCLEOTIDE SEQUENCE [LARGE SCALE GENOMIC DNA]</scope>
    <source>
        <strain evidence="1 2">Z7542</strain>
    </source>
</reference>
<comment type="caution">
    <text evidence="1">The sequence shown here is derived from an EMBL/GenBank/DDBJ whole genome shotgun (WGS) entry which is preliminary data.</text>
</comment>
<organism evidence="1 2">
    <name type="scientific">Moraxella catarrhalis</name>
    <name type="common">Branhamella catarrhalis</name>
    <dbReference type="NCBI Taxonomy" id="480"/>
    <lineage>
        <taxon>Bacteria</taxon>
        <taxon>Pseudomonadati</taxon>
        <taxon>Pseudomonadota</taxon>
        <taxon>Gammaproteobacteria</taxon>
        <taxon>Moraxellales</taxon>
        <taxon>Moraxellaceae</taxon>
        <taxon>Moraxella</taxon>
    </lineage>
</organism>
<dbReference type="AlphaFoldDB" id="A0A198UPW6"/>
<proteinExistence type="predicted"/>
<dbReference type="PATRIC" id="fig|480.237.peg.89"/>
<gene>
    <name evidence="1" type="ORF">AO384_0679</name>
</gene>
<evidence type="ECO:0000313" key="2">
    <source>
        <dbReference type="Proteomes" id="UP000078228"/>
    </source>
</evidence>